<dbReference type="RefSeq" id="WP_136011884.1">
    <property type="nucleotide sequence ID" value="NZ_SRYE01000001.1"/>
</dbReference>
<organism evidence="2 3">
    <name type="scientific">Muricaecibacterium torontonense</name>
    <dbReference type="NCBI Taxonomy" id="3032871"/>
    <lineage>
        <taxon>Bacteria</taxon>
        <taxon>Bacillati</taxon>
        <taxon>Actinomycetota</taxon>
        <taxon>Coriobacteriia</taxon>
        <taxon>Coriobacteriales</taxon>
        <taxon>Atopobiaceae</taxon>
        <taxon>Muricaecibacterium</taxon>
    </lineage>
</organism>
<dbReference type="AlphaFoldDB" id="A0A4S2F4B9"/>
<dbReference type="EMBL" id="SRYE01000001">
    <property type="protein sequence ID" value="TGY63257.1"/>
    <property type="molecule type" value="Genomic_DNA"/>
</dbReference>
<keyword evidence="1" id="KW-1133">Transmembrane helix</keyword>
<evidence type="ECO:0000256" key="1">
    <source>
        <dbReference type="SAM" id="Phobius"/>
    </source>
</evidence>
<keyword evidence="1" id="KW-0812">Transmembrane</keyword>
<accession>A0A4S2F4B9</accession>
<reference evidence="2 3" key="1">
    <citation type="submission" date="2019-04" db="EMBL/GenBank/DDBJ databases">
        <title>Microbes associate with the intestines of laboratory mice.</title>
        <authorList>
            <person name="Navarre W."/>
            <person name="Wong E."/>
            <person name="Huang K."/>
            <person name="Tropini C."/>
            <person name="Ng K."/>
            <person name="Yu B."/>
        </authorList>
    </citation>
    <scope>NUCLEOTIDE SEQUENCE [LARGE SCALE GENOMIC DNA]</scope>
    <source>
        <strain evidence="2 3">NM07_P-09</strain>
    </source>
</reference>
<feature type="transmembrane region" description="Helical" evidence="1">
    <location>
        <begin position="21"/>
        <end position="39"/>
    </location>
</feature>
<evidence type="ECO:0000313" key="2">
    <source>
        <dbReference type="EMBL" id="TGY63257.1"/>
    </source>
</evidence>
<comment type="caution">
    <text evidence="2">The sequence shown here is derived from an EMBL/GenBank/DDBJ whole genome shotgun (WGS) entry which is preliminary data.</text>
</comment>
<name>A0A4S2F4B9_9ACTN</name>
<feature type="transmembrane region" description="Helical" evidence="1">
    <location>
        <begin position="45"/>
        <end position="63"/>
    </location>
</feature>
<evidence type="ECO:0000313" key="3">
    <source>
        <dbReference type="Proteomes" id="UP000310263"/>
    </source>
</evidence>
<dbReference type="Proteomes" id="UP000310263">
    <property type="component" value="Unassembled WGS sequence"/>
</dbReference>
<gene>
    <name evidence="2" type="ORF">E5334_01785</name>
</gene>
<protein>
    <submittedName>
        <fullName evidence="2">Uncharacterized protein</fullName>
    </submittedName>
</protein>
<sequence>MTWASIKAKFSYWWAEGYLSWDGIAVAISCLSIGVLYHFGCIDRFMLLTMSSLLVIAAELVGYRTSKAHGRTFDAAVCLICAILYLLLLW</sequence>
<keyword evidence="1" id="KW-0472">Membrane</keyword>
<proteinExistence type="predicted"/>
<keyword evidence="3" id="KW-1185">Reference proteome</keyword>
<feature type="transmembrane region" description="Helical" evidence="1">
    <location>
        <begin position="72"/>
        <end position="89"/>
    </location>
</feature>